<comment type="caution">
    <text evidence="6">The sequence shown here is derived from an EMBL/GenBank/DDBJ whole genome shotgun (WGS) entry which is preliminary data.</text>
</comment>
<dbReference type="Pfam" id="PF00535">
    <property type="entry name" value="Glycos_transf_2"/>
    <property type="match status" value="1"/>
</dbReference>
<dbReference type="EC" id="2.4.-.-" evidence="6"/>
<dbReference type="SUPFAM" id="SSF53448">
    <property type="entry name" value="Nucleotide-diphospho-sugar transferases"/>
    <property type="match status" value="1"/>
</dbReference>
<evidence type="ECO:0000313" key="7">
    <source>
        <dbReference type="Proteomes" id="UP001320831"/>
    </source>
</evidence>
<dbReference type="Proteomes" id="UP001320831">
    <property type="component" value="Unassembled WGS sequence"/>
</dbReference>
<keyword evidence="7" id="KW-1185">Reference proteome</keyword>
<proteinExistence type="inferred from homology"/>
<accession>A0ABT2LRK5</accession>
<feature type="transmembrane region" description="Helical" evidence="4">
    <location>
        <begin position="245"/>
        <end position="263"/>
    </location>
</feature>
<keyword evidence="3 6" id="KW-0808">Transferase</keyword>
<name>A0ABT2LRK5_9HYPH</name>
<dbReference type="PANTHER" id="PTHR43630:SF1">
    <property type="entry name" value="POLY-BETA-1,6-N-ACETYL-D-GLUCOSAMINE SYNTHASE"/>
    <property type="match status" value="1"/>
</dbReference>
<feature type="transmembrane region" description="Helical" evidence="4">
    <location>
        <begin position="293"/>
        <end position="313"/>
    </location>
</feature>
<dbReference type="InterPro" id="IPR029044">
    <property type="entry name" value="Nucleotide-diphossugar_trans"/>
</dbReference>
<dbReference type="Gene3D" id="3.90.550.10">
    <property type="entry name" value="Spore Coat Polysaccharide Biosynthesis Protein SpsA, Chain A"/>
    <property type="match status" value="1"/>
</dbReference>
<feature type="transmembrane region" description="Helical" evidence="4">
    <location>
        <begin position="270"/>
        <end position="287"/>
    </location>
</feature>
<evidence type="ECO:0000256" key="2">
    <source>
        <dbReference type="ARBA" id="ARBA00022676"/>
    </source>
</evidence>
<protein>
    <submittedName>
        <fullName evidence="6">Glycosyltransferase</fullName>
        <ecNumber evidence="6">2.4.-.-</ecNumber>
    </submittedName>
</protein>
<feature type="domain" description="Glycosyltransferase 2-like" evidence="5">
    <location>
        <begin position="4"/>
        <end position="158"/>
    </location>
</feature>
<dbReference type="EMBL" id="JAOCZP010000004">
    <property type="protein sequence ID" value="MCT7376258.1"/>
    <property type="molecule type" value="Genomic_DNA"/>
</dbReference>
<keyword evidence="4" id="KW-0472">Membrane</keyword>
<evidence type="ECO:0000313" key="6">
    <source>
        <dbReference type="EMBL" id="MCT7376258.1"/>
    </source>
</evidence>
<keyword evidence="4" id="KW-0812">Transmembrane</keyword>
<evidence type="ECO:0000259" key="5">
    <source>
        <dbReference type="Pfam" id="PF00535"/>
    </source>
</evidence>
<gene>
    <name evidence="6" type="ORF">N5A92_14565</name>
</gene>
<keyword evidence="2 6" id="KW-0328">Glycosyltransferase</keyword>
<reference evidence="6 7" key="1">
    <citation type="submission" date="2022-09" db="EMBL/GenBank/DDBJ databases">
        <title>Chelativorans salina sp. nov., a novel slightly halophilic bacterium isolated from a saline lake sediment enrichment.</title>
        <authorList>
            <person name="Gao L."/>
            <person name="Fang B.-Z."/>
            <person name="Li W.-J."/>
        </authorList>
    </citation>
    <scope>NUCLEOTIDE SEQUENCE [LARGE SCALE GENOMIC DNA]</scope>
    <source>
        <strain evidence="6 7">EGI FJ00035</strain>
    </source>
</reference>
<evidence type="ECO:0000256" key="4">
    <source>
        <dbReference type="SAM" id="Phobius"/>
    </source>
</evidence>
<sequence length="332" mass="37117">MAVSIIIKTLNEEKHIASTVEHALAGLAGGEGEVIVSDSGSTDRTAEIVFHYPATMVQIVEPAQPSCGIGGQLGFQYAQHDFICLLDGDMDLDPTFLTEAVEYLRAHPDVAGVTGHVEEINLVNLEFTRRVTRNAPENRIGEVDRMNGGGVYRREAIESVGYLTDRNLHGYEEFDLGIRLRSAGWRLIRLDRRFVRHYGHVENSFRLLLRRWKSKYLFGIGEVLRGAVGKPYFRQMLSELPELRLWALVLAWIVLSLSLLLFLPGKLLSLAIVLGLFAFVVLAMSLRKGGLVMGTYSVVAWLFHAAALPMGFLRTRVDPQAWIESRRLGDEA</sequence>
<comment type="similarity">
    <text evidence="1">Belongs to the glycosyltransferase 2 family.</text>
</comment>
<keyword evidence="4" id="KW-1133">Transmembrane helix</keyword>
<dbReference type="GO" id="GO:0016757">
    <property type="term" value="F:glycosyltransferase activity"/>
    <property type="evidence" value="ECO:0007669"/>
    <property type="project" value="UniProtKB-KW"/>
</dbReference>
<organism evidence="6 7">
    <name type="scientific">Chelativorans salis</name>
    <dbReference type="NCBI Taxonomy" id="2978478"/>
    <lineage>
        <taxon>Bacteria</taxon>
        <taxon>Pseudomonadati</taxon>
        <taxon>Pseudomonadota</taxon>
        <taxon>Alphaproteobacteria</taxon>
        <taxon>Hyphomicrobiales</taxon>
        <taxon>Phyllobacteriaceae</taxon>
        <taxon>Chelativorans</taxon>
    </lineage>
</organism>
<dbReference type="InterPro" id="IPR001173">
    <property type="entry name" value="Glyco_trans_2-like"/>
</dbReference>
<dbReference type="PANTHER" id="PTHR43630">
    <property type="entry name" value="POLY-BETA-1,6-N-ACETYL-D-GLUCOSAMINE SYNTHASE"/>
    <property type="match status" value="1"/>
</dbReference>
<evidence type="ECO:0000256" key="1">
    <source>
        <dbReference type="ARBA" id="ARBA00006739"/>
    </source>
</evidence>
<dbReference type="RefSeq" id="WP_260904690.1">
    <property type="nucleotide sequence ID" value="NZ_JAOCZP010000004.1"/>
</dbReference>
<evidence type="ECO:0000256" key="3">
    <source>
        <dbReference type="ARBA" id="ARBA00022679"/>
    </source>
</evidence>